<sequence length="104" mass="11264">MSSMTVVRMVCVTGSVANWTQSTSPPSLRSTRKSCFGVLGSNPLSIMSNSTPPWNKFWASPVATLVLSSENPLRLGLTASRWHAASVTSFRTNSQADRFSDSTH</sequence>
<name>A0A8D8MXQ1_CULPI</name>
<accession>A0A8D8MXQ1</accession>
<protein>
    <submittedName>
        <fullName evidence="1">(northern house mosquito) hypothetical protein</fullName>
    </submittedName>
</protein>
<evidence type="ECO:0000313" key="1">
    <source>
        <dbReference type="EMBL" id="CAG6544851.1"/>
    </source>
</evidence>
<dbReference type="EMBL" id="HBUE01337696">
    <property type="protein sequence ID" value="CAG6596989.1"/>
    <property type="molecule type" value="Transcribed_RNA"/>
</dbReference>
<dbReference type="EMBL" id="HBUE01230895">
    <property type="protein sequence ID" value="CAG6544851.1"/>
    <property type="molecule type" value="Transcribed_RNA"/>
</dbReference>
<proteinExistence type="predicted"/>
<dbReference type="AlphaFoldDB" id="A0A8D8MXQ1"/>
<reference evidence="1" key="1">
    <citation type="submission" date="2021-05" db="EMBL/GenBank/DDBJ databases">
        <authorList>
            <person name="Alioto T."/>
            <person name="Alioto T."/>
            <person name="Gomez Garrido J."/>
        </authorList>
    </citation>
    <scope>NUCLEOTIDE SEQUENCE</scope>
</reference>
<organism evidence="1">
    <name type="scientific">Culex pipiens</name>
    <name type="common">House mosquito</name>
    <dbReference type="NCBI Taxonomy" id="7175"/>
    <lineage>
        <taxon>Eukaryota</taxon>
        <taxon>Metazoa</taxon>
        <taxon>Ecdysozoa</taxon>
        <taxon>Arthropoda</taxon>
        <taxon>Hexapoda</taxon>
        <taxon>Insecta</taxon>
        <taxon>Pterygota</taxon>
        <taxon>Neoptera</taxon>
        <taxon>Endopterygota</taxon>
        <taxon>Diptera</taxon>
        <taxon>Nematocera</taxon>
        <taxon>Culicoidea</taxon>
        <taxon>Culicidae</taxon>
        <taxon>Culicinae</taxon>
        <taxon>Culicini</taxon>
        <taxon>Culex</taxon>
        <taxon>Culex</taxon>
    </lineage>
</organism>